<gene>
    <name evidence="1" type="ORF">Sjap_009502</name>
</gene>
<evidence type="ECO:0000313" key="2">
    <source>
        <dbReference type="Proteomes" id="UP001417504"/>
    </source>
</evidence>
<protein>
    <submittedName>
        <fullName evidence="1">Uncharacterized protein</fullName>
    </submittedName>
</protein>
<accession>A0AAP0PBS6</accession>
<reference evidence="1 2" key="1">
    <citation type="submission" date="2024-01" db="EMBL/GenBank/DDBJ databases">
        <title>Genome assemblies of Stephania.</title>
        <authorList>
            <person name="Yang L."/>
        </authorList>
    </citation>
    <scope>NUCLEOTIDE SEQUENCE [LARGE SCALE GENOMIC DNA]</scope>
    <source>
        <strain evidence="1">QJT</strain>
        <tissue evidence="1">Leaf</tissue>
    </source>
</reference>
<organism evidence="1 2">
    <name type="scientific">Stephania japonica</name>
    <dbReference type="NCBI Taxonomy" id="461633"/>
    <lineage>
        <taxon>Eukaryota</taxon>
        <taxon>Viridiplantae</taxon>
        <taxon>Streptophyta</taxon>
        <taxon>Embryophyta</taxon>
        <taxon>Tracheophyta</taxon>
        <taxon>Spermatophyta</taxon>
        <taxon>Magnoliopsida</taxon>
        <taxon>Ranunculales</taxon>
        <taxon>Menispermaceae</taxon>
        <taxon>Menispermoideae</taxon>
        <taxon>Cissampelideae</taxon>
        <taxon>Stephania</taxon>
    </lineage>
</organism>
<dbReference type="Proteomes" id="UP001417504">
    <property type="component" value="Unassembled WGS sequence"/>
</dbReference>
<keyword evidence="2" id="KW-1185">Reference proteome</keyword>
<proteinExistence type="predicted"/>
<evidence type="ECO:0000313" key="1">
    <source>
        <dbReference type="EMBL" id="KAK9138908.1"/>
    </source>
</evidence>
<name>A0AAP0PBS6_9MAGN</name>
<sequence>MLGQDLYAQYISHLIKKVTCSKIFCIYIYKEQTINNSFSLQFYGSSKFRACTRECLSTLFKILRGLSKALTMMLQLFLTSKDNSFLMDLAYIVGVVSLLDEFTNDLLYLREGSCRPSFIESILLANGAKSDRDLGVPGEDLDGILC</sequence>
<comment type="caution">
    <text evidence="1">The sequence shown here is derived from an EMBL/GenBank/DDBJ whole genome shotgun (WGS) entry which is preliminary data.</text>
</comment>
<dbReference type="AlphaFoldDB" id="A0AAP0PBS6"/>
<dbReference type="EMBL" id="JBBNAE010000003">
    <property type="protein sequence ID" value="KAK9138908.1"/>
    <property type="molecule type" value="Genomic_DNA"/>
</dbReference>